<evidence type="ECO:0000256" key="2">
    <source>
        <dbReference type="SAM" id="SignalP"/>
    </source>
</evidence>
<protein>
    <submittedName>
        <fullName evidence="3">Uncharacterized protein</fullName>
    </submittedName>
</protein>
<dbReference type="OrthoDB" id="7999951at2"/>
<organism evidence="3 4">
    <name type="scientific">Methylobacterium currus</name>
    <dbReference type="NCBI Taxonomy" id="2051553"/>
    <lineage>
        <taxon>Bacteria</taxon>
        <taxon>Pseudomonadati</taxon>
        <taxon>Pseudomonadota</taxon>
        <taxon>Alphaproteobacteria</taxon>
        <taxon>Hyphomicrobiales</taxon>
        <taxon>Methylobacteriaceae</taxon>
        <taxon>Methylobacterium</taxon>
    </lineage>
</organism>
<accession>A0A2R4WMX0</accession>
<name>A0A2R4WMX0_9HYPH</name>
<feature type="compositionally biased region" description="Pro residues" evidence="1">
    <location>
        <begin position="157"/>
        <end position="168"/>
    </location>
</feature>
<feature type="signal peptide" evidence="2">
    <location>
        <begin position="1"/>
        <end position="20"/>
    </location>
</feature>
<proteinExistence type="predicted"/>
<dbReference type="Proteomes" id="UP000244755">
    <property type="component" value="Chromosome 1"/>
</dbReference>
<feature type="compositionally biased region" description="Basic and acidic residues" evidence="1">
    <location>
        <begin position="31"/>
        <end position="41"/>
    </location>
</feature>
<evidence type="ECO:0000256" key="1">
    <source>
        <dbReference type="SAM" id="MobiDB-lite"/>
    </source>
</evidence>
<evidence type="ECO:0000313" key="3">
    <source>
        <dbReference type="EMBL" id="AWB22890.1"/>
    </source>
</evidence>
<keyword evidence="4" id="KW-1185">Reference proteome</keyword>
<dbReference type="EMBL" id="CP028843">
    <property type="protein sequence ID" value="AWB22890.1"/>
    <property type="molecule type" value="Genomic_DNA"/>
</dbReference>
<dbReference type="AlphaFoldDB" id="A0A2R4WMX0"/>
<evidence type="ECO:0000313" key="4">
    <source>
        <dbReference type="Proteomes" id="UP000244755"/>
    </source>
</evidence>
<feature type="chain" id="PRO_5015344625" evidence="2">
    <location>
        <begin position="21"/>
        <end position="168"/>
    </location>
</feature>
<feature type="region of interest" description="Disordered" evidence="1">
    <location>
        <begin position="18"/>
        <end position="50"/>
    </location>
</feature>
<dbReference type="RefSeq" id="WP_099954690.1">
    <property type="nucleotide sequence ID" value="NZ_CP028843.1"/>
</dbReference>
<reference evidence="3 4" key="1">
    <citation type="submission" date="2018-04" db="EMBL/GenBank/DDBJ databases">
        <title>Methylobacterium sp. PR1016A genome.</title>
        <authorList>
            <person name="Park W."/>
        </authorList>
    </citation>
    <scope>NUCLEOTIDE SEQUENCE [LARGE SCALE GENOMIC DNA]</scope>
    <source>
        <strain evidence="3 4">PR1016A</strain>
    </source>
</reference>
<dbReference type="KEGG" id="mee:DA075_19915"/>
<feature type="region of interest" description="Disordered" evidence="1">
    <location>
        <begin position="145"/>
        <end position="168"/>
    </location>
</feature>
<keyword evidence="2" id="KW-0732">Signal</keyword>
<gene>
    <name evidence="3" type="ORF">DA075_19915</name>
</gene>
<sequence length="168" mass="17294">MRSALAFTLLALTAAFPAAAQPAPKGPPPKAPKEAPKEVPLPKEAPAPQPDPVAAMLFPCRNPEETCYVGVVKNGKVTVLFTNDRKADEIAGKPVAVSGDGLDLAKTENRTVMLVGAFDPKDGLTKAELVDVASPLVAFALKSTIGGGEADEGGDEPPAPPPPAPRKK</sequence>